<dbReference type="GO" id="GO:0016020">
    <property type="term" value="C:membrane"/>
    <property type="evidence" value="ECO:0007669"/>
    <property type="project" value="InterPro"/>
</dbReference>
<gene>
    <name evidence="2" type="ORF">ENV88_00980</name>
</gene>
<dbReference type="AlphaFoldDB" id="A0A7C3SKD6"/>
<dbReference type="Pfam" id="PF01066">
    <property type="entry name" value="CDP-OH_P_transf"/>
    <property type="match status" value="1"/>
</dbReference>
<dbReference type="Gene3D" id="1.20.120.1760">
    <property type="match status" value="1"/>
</dbReference>
<feature type="transmembrane region" description="Helical" evidence="1">
    <location>
        <begin position="171"/>
        <end position="198"/>
    </location>
</feature>
<keyword evidence="2" id="KW-0808">Transferase</keyword>
<comment type="caution">
    <text evidence="2">The sequence shown here is derived from an EMBL/GenBank/DDBJ whole genome shotgun (WGS) entry which is preliminary data.</text>
</comment>
<dbReference type="InterPro" id="IPR000462">
    <property type="entry name" value="CDP-OH_P_trans"/>
</dbReference>
<accession>A0A7C3SKD6</accession>
<protein>
    <submittedName>
        <fullName evidence="2">CDP-alcohol phosphatidyltransferase family protein</fullName>
    </submittedName>
</protein>
<proteinExistence type="predicted"/>
<feature type="transmembrane region" description="Helical" evidence="1">
    <location>
        <begin position="237"/>
        <end position="270"/>
    </location>
</feature>
<dbReference type="GO" id="GO:0008654">
    <property type="term" value="P:phospholipid biosynthetic process"/>
    <property type="evidence" value="ECO:0007669"/>
    <property type="project" value="InterPro"/>
</dbReference>
<dbReference type="GO" id="GO:0016780">
    <property type="term" value="F:phosphotransferase activity, for other substituted phosphate groups"/>
    <property type="evidence" value="ECO:0007669"/>
    <property type="project" value="InterPro"/>
</dbReference>
<name>A0A7C3SKD6_THEPE</name>
<reference evidence="2" key="1">
    <citation type="journal article" date="2020" name="mSystems">
        <title>Genome- and Community-Level Interaction Insights into Carbon Utilization and Element Cycling Functions of Hydrothermarchaeota in Hydrothermal Sediment.</title>
        <authorList>
            <person name="Zhou Z."/>
            <person name="Liu Y."/>
            <person name="Xu W."/>
            <person name="Pan J."/>
            <person name="Luo Z.H."/>
            <person name="Li M."/>
        </authorList>
    </citation>
    <scope>NUCLEOTIDE SEQUENCE [LARGE SCALE GENOMIC DNA]</scope>
    <source>
        <strain evidence="2">SpSt-8</strain>
    </source>
</reference>
<sequence>MRADYLVNPDALRRFLEGRYTAALHGGVVILRKLDLESAEEVELDALAEPRHRPACVHGGDVTGACSALQRWSQKGVHVTSRLNAPLENAIVKVVGNICWFTPNRVTLLVNALAPLAMWLFLSGSFLRASAFSYALGVLDGVDGKLARVRGVLTKLGHLEHSLDALYEQAIYASFILGLLLHGYGLPAASLGLAFLVVDSFVRHVYNQFALVTGKPLKRYSRFDEKFALVDGRRNIYLIYFLVSSAAGLPLLGLVLALTHAVLTALVYLLRVFHHLRELDRREGVEAFKRLLGGRARSAVRSLDDSPQARGCYREED</sequence>
<feature type="transmembrane region" description="Helical" evidence="1">
    <location>
        <begin position="108"/>
        <end position="127"/>
    </location>
</feature>
<evidence type="ECO:0000313" key="2">
    <source>
        <dbReference type="EMBL" id="HGB24631.1"/>
    </source>
</evidence>
<keyword evidence="1" id="KW-1133">Transmembrane helix</keyword>
<evidence type="ECO:0000256" key="1">
    <source>
        <dbReference type="SAM" id="Phobius"/>
    </source>
</evidence>
<keyword evidence="1" id="KW-0472">Membrane</keyword>
<dbReference type="EMBL" id="DTIB01000022">
    <property type="protein sequence ID" value="HGB24631.1"/>
    <property type="molecule type" value="Genomic_DNA"/>
</dbReference>
<dbReference type="InterPro" id="IPR043130">
    <property type="entry name" value="CDP-OH_PTrfase_TM_dom"/>
</dbReference>
<keyword evidence="1" id="KW-0812">Transmembrane</keyword>
<organism evidence="2">
    <name type="scientific">Thermofilum pendens</name>
    <dbReference type="NCBI Taxonomy" id="2269"/>
    <lineage>
        <taxon>Archaea</taxon>
        <taxon>Thermoproteota</taxon>
        <taxon>Thermoprotei</taxon>
        <taxon>Thermofilales</taxon>
        <taxon>Thermofilaceae</taxon>
        <taxon>Thermofilum</taxon>
    </lineage>
</organism>